<evidence type="ECO:0000313" key="2">
    <source>
        <dbReference type="Proteomes" id="UP000184267"/>
    </source>
</evidence>
<comment type="caution">
    <text evidence="1">The sequence shown here is derived from an EMBL/GenBank/DDBJ whole genome shotgun (WGS) entry which is preliminary data.</text>
</comment>
<dbReference type="Proteomes" id="UP000184267">
    <property type="component" value="Unassembled WGS sequence"/>
</dbReference>
<gene>
    <name evidence="1" type="ORF">TRAPUB_5346</name>
</gene>
<dbReference type="EMBL" id="MNAD01001565">
    <property type="protein sequence ID" value="OJT04017.1"/>
    <property type="molecule type" value="Genomic_DNA"/>
</dbReference>
<dbReference type="AlphaFoldDB" id="A0A1M2V917"/>
<sequence length="268" mass="29984">MHLGRLLPLGLGDDVQAHAGDTAYRRTSTAKKKAIMRWLLGAGALLAAVQHNAFAYLVPSLGVKNRFFPATAPTHGNINITDESAEISVWTSDGAKLRLELQYPNSREWGAYLPHGLRDFCRLFCGLPIEELVIEGLINNALEFMNWANLLHSLTELRTLEVIGRGPIRPLFRALKHTPMLDLGHSDFNGPWPPPCDKLKTLSVQYADYLDGDIELLVAVLHRRAHLGATRMERVELHMGTKNDESGFAEEMETYLSELEELCPDISY</sequence>
<dbReference type="OrthoDB" id="2754773at2759"/>
<accession>A0A1M2V917</accession>
<reference evidence="1 2" key="1">
    <citation type="submission" date="2016-10" db="EMBL/GenBank/DDBJ databases">
        <title>Genome sequence of the basidiomycete white-rot fungus Trametes pubescens.</title>
        <authorList>
            <person name="Makela M.R."/>
            <person name="Granchi Z."/>
            <person name="Peng M."/>
            <person name="De Vries R.P."/>
            <person name="Grigoriev I."/>
            <person name="Riley R."/>
            <person name="Hilden K."/>
        </authorList>
    </citation>
    <scope>NUCLEOTIDE SEQUENCE [LARGE SCALE GENOMIC DNA]</scope>
    <source>
        <strain evidence="1 2">FBCC735</strain>
    </source>
</reference>
<evidence type="ECO:0000313" key="1">
    <source>
        <dbReference type="EMBL" id="OJT04017.1"/>
    </source>
</evidence>
<name>A0A1M2V917_TRAPU</name>
<protein>
    <submittedName>
        <fullName evidence="1">Uncharacterized protein</fullName>
    </submittedName>
</protein>
<keyword evidence="2" id="KW-1185">Reference proteome</keyword>
<organism evidence="1 2">
    <name type="scientific">Trametes pubescens</name>
    <name type="common">White-rot fungus</name>
    <dbReference type="NCBI Taxonomy" id="154538"/>
    <lineage>
        <taxon>Eukaryota</taxon>
        <taxon>Fungi</taxon>
        <taxon>Dikarya</taxon>
        <taxon>Basidiomycota</taxon>
        <taxon>Agaricomycotina</taxon>
        <taxon>Agaricomycetes</taxon>
        <taxon>Polyporales</taxon>
        <taxon>Polyporaceae</taxon>
        <taxon>Trametes</taxon>
    </lineage>
</organism>
<proteinExistence type="predicted"/>